<reference evidence="2 3" key="1">
    <citation type="submission" date="2019-12" db="EMBL/GenBank/DDBJ databases">
        <title>Chitinophaga sp. strain ysch24 (GDMCC 1.1355), whole genome shotgun sequence.</title>
        <authorList>
            <person name="Zhang X."/>
        </authorList>
    </citation>
    <scope>NUCLEOTIDE SEQUENCE [LARGE SCALE GENOMIC DNA]</scope>
    <source>
        <strain evidence="3">ysch24</strain>
    </source>
</reference>
<dbReference type="AlphaFoldDB" id="A0A7K1TXS6"/>
<keyword evidence="1" id="KW-0472">Membrane</keyword>
<dbReference type="EMBL" id="WRXN01000001">
    <property type="protein sequence ID" value="MVT06908.1"/>
    <property type="molecule type" value="Genomic_DNA"/>
</dbReference>
<protein>
    <submittedName>
        <fullName evidence="2">DoxX family protein</fullName>
    </submittedName>
</protein>
<comment type="caution">
    <text evidence="2">The sequence shown here is derived from an EMBL/GenBank/DDBJ whole genome shotgun (WGS) entry which is preliminary data.</text>
</comment>
<feature type="transmembrane region" description="Helical" evidence="1">
    <location>
        <begin position="5"/>
        <end position="23"/>
    </location>
</feature>
<gene>
    <name evidence="2" type="ORF">GO493_01440</name>
</gene>
<feature type="transmembrane region" description="Helical" evidence="1">
    <location>
        <begin position="60"/>
        <end position="77"/>
    </location>
</feature>
<dbReference type="Proteomes" id="UP000461730">
    <property type="component" value="Unassembled WGS sequence"/>
</dbReference>
<name>A0A7K1TXS6_9BACT</name>
<proteinExistence type="predicted"/>
<evidence type="ECO:0000256" key="1">
    <source>
        <dbReference type="SAM" id="Phobius"/>
    </source>
</evidence>
<accession>A0A7K1TXS6</accession>
<evidence type="ECO:0000313" key="3">
    <source>
        <dbReference type="Proteomes" id="UP000461730"/>
    </source>
</evidence>
<keyword evidence="1" id="KW-0812">Transmembrane</keyword>
<organism evidence="2 3">
    <name type="scientific">Chitinophaga tropicalis</name>
    <dbReference type="NCBI Taxonomy" id="2683588"/>
    <lineage>
        <taxon>Bacteria</taxon>
        <taxon>Pseudomonadati</taxon>
        <taxon>Bacteroidota</taxon>
        <taxon>Chitinophagia</taxon>
        <taxon>Chitinophagales</taxon>
        <taxon>Chitinophagaceae</taxon>
        <taxon>Chitinophaga</taxon>
    </lineage>
</organism>
<feature type="transmembrane region" description="Helical" evidence="1">
    <location>
        <begin position="35"/>
        <end position="53"/>
    </location>
</feature>
<sequence length="108" mass="11319">MAIIIYGLVMLVFGTFHFLYASAMAPGVPIPGGKIWIYITGLGLVLAGISFIINIAVKPAGYLLALFLLIVIVLVHAPHASTDQQSLTMLLKDSGLLAGAILIANTGK</sequence>
<keyword evidence="3" id="KW-1185">Reference proteome</keyword>
<keyword evidence="1" id="KW-1133">Transmembrane helix</keyword>
<evidence type="ECO:0000313" key="2">
    <source>
        <dbReference type="EMBL" id="MVT06908.1"/>
    </source>
</evidence>